<sequence length="336" mass="39596">MQENEADTRPMPFLLTTTTQSFLQSQQDATLKSSTHPHLKGEAFPSNTPHTLTNDQDEFFHAPINHSMADSPLPHHDQDRHNIYDSLLKRFRDLEVSHSRLREQFNLLLREKEEEEERRVGNSKRKGVCFRDFFFRESPYYKVLQCMGHALHISRPPPSWEIIYWNKAAENLYGWKSYEVLGQRDFDLLINEKDSVFAKKTSQSLNVGQSWSGQFPLKKRSGEMFMAMVTKSPLYEDGEFVAVITVSSEAAVFNMRNLHKLRTHQDEAHDQPREWRLNMKRIRWHPRPQIPSSVYNLASKVLPWRYGDTEKSVTDESRREIMQKPEQEKPVKNMKY</sequence>
<gene>
    <name evidence="1" type="ORF">MRB53_003202</name>
</gene>
<proteinExistence type="predicted"/>
<name>A0ACC2MWT4_PERAE</name>
<accession>A0ACC2MWT4</accession>
<dbReference type="Proteomes" id="UP001234297">
    <property type="component" value="Chromosome 1"/>
</dbReference>
<organism evidence="1 2">
    <name type="scientific">Persea americana</name>
    <name type="common">Avocado</name>
    <dbReference type="NCBI Taxonomy" id="3435"/>
    <lineage>
        <taxon>Eukaryota</taxon>
        <taxon>Viridiplantae</taxon>
        <taxon>Streptophyta</taxon>
        <taxon>Embryophyta</taxon>
        <taxon>Tracheophyta</taxon>
        <taxon>Spermatophyta</taxon>
        <taxon>Magnoliopsida</taxon>
        <taxon>Magnoliidae</taxon>
        <taxon>Laurales</taxon>
        <taxon>Lauraceae</taxon>
        <taxon>Persea</taxon>
    </lineage>
</organism>
<keyword evidence="2" id="KW-1185">Reference proteome</keyword>
<evidence type="ECO:0000313" key="2">
    <source>
        <dbReference type="Proteomes" id="UP001234297"/>
    </source>
</evidence>
<dbReference type="EMBL" id="CM056809">
    <property type="protein sequence ID" value="KAJ8650179.1"/>
    <property type="molecule type" value="Genomic_DNA"/>
</dbReference>
<reference evidence="1 2" key="1">
    <citation type="journal article" date="2022" name="Hortic Res">
        <title>A haplotype resolved chromosomal level avocado genome allows analysis of novel avocado genes.</title>
        <authorList>
            <person name="Nath O."/>
            <person name="Fletcher S.J."/>
            <person name="Hayward A."/>
            <person name="Shaw L.M."/>
            <person name="Masouleh A.K."/>
            <person name="Furtado A."/>
            <person name="Henry R.J."/>
            <person name="Mitter N."/>
        </authorList>
    </citation>
    <scope>NUCLEOTIDE SEQUENCE [LARGE SCALE GENOMIC DNA]</scope>
    <source>
        <strain evidence="2">cv. Hass</strain>
    </source>
</reference>
<protein>
    <submittedName>
        <fullName evidence="1">Uncharacterized protein</fullName>
    </submittedName>
</protein>
<evidence type="ECO:0000313" key="1">
    <source>
        <dbReference type="EMBL" id="KAJ8650179.1"/>
    </source>
</evidence>
<comment type="caution">
    <text evidence="1">The sequence shown here is derived from an EMBL/GenBank/DDBJ whole genome shotgun (WGS) entry which is preliminary data.</text>
</comment>